<comment type="caution">
    <text evidence="1">The sequence shown here is derived from an EMBL/GenBank/DDBJ whole genome shotgun (WGS) entry which is preliminary data.</text>
</comment>
<dbReference type="AlphaFoldDB" id="A0A0F9X054"/>
<dbReference type="EMBL" id="LAZR01000096">
    <property type="protein sequence ID" value="KKN92166.1"/>
    <property type="molecule type" value="Genomic_DNA"/>
</dbReference>
<reference evidence="1" key="1">
    <citation type="journal article" date="2015" name="Nature">
        <title>Complex archaea that bridge the gap between prokaryotes and eukaryotes.</title>
        <authorList>
            <person name="Spang A."/>
            <person name="Saw J.H."/>
            <person name="Jorgensen S.L."/>
            <person name="Zaremba-Niedzwiedzka K."/>
            <person name="Martijn J."/>
            <person name="Lind A.E."/>
            <person name="van Eijk R."/>
            <person name="Schleper C."/>
            <person name="Guy L."/>
            <person name="Ettema T.J."/>
        </authorList>
    </citation>
    <scope>NUCLEOTIDE SEQUENCE</scope>
</reference>
<name>A0A0F9X054_9ZZZZ</name>
<proteinExistence type="predicted"/>
<evidence type="ECO:0000313" key="1">
    <source>
        <dbReference type="EMBL" id="KKN92166.1"/>
    </source>
</evidence>
<sequence>MVDENLSVVLSKIKVLNDELRANNPPPEDTGHSAEQPIIYMSLVQGTRGYIEKLSHQINGTYENGWYDACAVMIRRLVETLIIECFESKGIAHKIQNTTGDFVYLSDLISATLSESSWNIGRNAKKSLKALKDIGDKSAHSRRFIAQRRDIDKVMADIRNVVQELIYLASLK</sequence>
<protein>
    <submittedName>
        <fullName evidence="1">Uncharacterized protein</fullName>
    </submittedName>
</protein>
<organism evidence="1">
    <name type="scientific">marine sediment metagenome</name>
    <dbReference type="NCBI Taxonomy" id="412755"/>
    <lineage>
        <taxon>unclassified sequences</taxon>
        <taxon>metagenomes</taxon>
        <taxon>ecological metagenomes</taxon>
    </lineage>
</organism>
<gene>
    <name evidence="1" type="ORF">LCGC14_0209790</name>
</gene>
<accession>A0A0F9X054</accession>